<proteinExistence type="inferred from homology"/>
<dbReference type="InterPro" id="IPR047686">
    <property type="entry name" value="BenD"/>
</dbReference>
<dbReference type="PROSITE" id="PS51085">
    <property type="entry name" value="2FE2S_FER_2"/>
    <property type="match status" value="1"/>
</dbReference>
<evidence type="ECO:0000256" key="5">
    <source>
        <dbReference type="ARBA" id="ARBA00023014"/>
    </source>
</evidence>
<feature type="compositionally biased region" description="Pro residues" evidence="6">
    <location>
        <begin position="343"/>
        <end position="357"/>
    </location>
</feature>
<gene>
    <name evidence="9" type="ORF">GGQ54_002358</name>
</gene>
<keyword evidence="9" id="KW-0223">Dioxygenase</keyword>
<dbReference type="PANTHER" id="PTHR47354:SF5">
    <property type="entry name" value="PROTEIN RFBI"/>
    <property type="match status" value="1"/>
</dbReference>
<comment type="cofactor">
    <cofactor evidence="1">
        <name>FAD</name>
        <dbReference type="ChEBI" id="CHEBI:57692"/>
    </cofactor>
</comment>
<dbReference type="CDD" id="cd08937">
    <property type="entry name" value="DHB_DH-like_SDR_c"/>
    <property type="match status" value="1"/>
</dbReference>
<dbReference type="SUPFAM" id="SSF54292">
    <property type="entry name" value="2Fe-2S ferredoxin-like"/>
    <property type="match status" value="1"/>
</dbReference>
<keyword evidence="3" id="KW-0408">Iron</keyword>
<dbReference type="PANTHER" id="PTHR47354">
    <property type="entry name" value="NADH OXIDOREDUCTASE HCR"/>
    <property type="match status" value="1"/>
</dbReference>
<feature type="region of interest" description="Disordered" evidence="6">
    <location>
        <begin position="656"/>
        <end position="676"/>
    </location>
</feature>
<dbReference type="PRINTS" id="PR00081">
    <property type="entry name" value="GDHRDH"/>
</dbReference>
<dbReference type="InterPro" id="IPR017927">
    <property type="entry name" value="FAD-bd_FR_type"/>
</dbReference>
<dbReference type="Pfam" id="PF00970">
    <property type="entry name" value="FAD_binding_6"/>
    <property type="match status" value="1"/>
</dbReference>
<dbReference type="Proteomes" id="UP000527616">
    <property type="component" value="Unassembled WGS sequence"/>
</dbReference>
<keyword evidence="5" id="KW-0411">Iron-sulfur</keyword>
<dbReference type="PROSITE" id="PS00061">
    <property type="entry name" value="ADH_SHORT"/>
    <property type="match status" value="1"/>
</dbReference>
<dbReference type="PRINTS" id="PR00080">
    <property type="entry name" value="SDRFAMILY"/>
</dbReference>
<dbReference type="GO" id="GO:0051537">
    <property type="term" value="F:2 iron, 2 sulfur cluster binding"/>
    <property type="evidence" value="ECO:0007669"/>
    <property type="project" value="UniProtKB-KW"/>
</dbReference>
<dbReference type="SUPFAM" id="SSF63380">
    <property type="entry name" value="Riboflavin synthase domain-like"/>
    <property type="match status" value="1"/>
</dbReference>
<dbReference type="NCBIfam" id="NF009463">
    <property type="entry name" value="PRK12823.1"/>
    <property type="match status" value="1"/>
</dbReference>
<dbReference type="InterPro" id="IPR017938">
    <property type="entry name" value="Riboflavin_synthase-like_b-brl"/>
</dbReference>
<evidence type="ECO:0000256" key="6">
    <source>
        <dbReference type="SAM" id="MobiDB-lite"/>
    </source>
</evidence>
<dbReference type="InterPro" id="IPR036291">
    <property type="entry name" value="NAD(P)-bd_dom_sf"/>
</dbReference>
<keyword evidence="3" id="KW-0479">Metal-binding</keyword>
<dbReference type="SUPFAM" id="SSF51735">
    <property type="entry name" value="NAD(P)-binding Rossmann-fold domains"/>
    <property type="match status" value="1"/>
</dbReference>
<dbReference type="NCBIfam" id="NF040811">
    <property type="entry name" value="BenD"/>
    <property type="match status" value="1"/>
</dbReference>
<evidence type="ECO:0000313" key="9">
    <source>
        <dbReference type="EMBL" id="NYI71798.1"/>
    </source>
</evidence>
<comment type="caution">
    <text evidence="9">The sequence shown here is derived from an EMBL/GenBank/DDBJ whole genome shotgun (WGS) entry which is preliminary data.</text>
</comment>
<dbReference type="InterPro" id="IPR050415">
    <property type="entry name" value="MRET"/>
</dbReference>
<dbReference type="InterPro" id="IPR001433">
    <property type="entry name" value="OxRdtase_FAD/NAD-bd"/>
</dbReference>
<comment type="similarity">
    <text evidence="2">Belongs to the short-chain dehydrogenases/reductases (SDR) family.</text>
</comment>
<evidence type="ECO:0000259" key="8">
    <source>
        <dbReference type="PROSITE" id="PS51384"/>
    </source>
</evidence>
<feature type="domain" description="FAD-binding FR-type" evidence="8">
    <location>
        <begin position="103"/>
        <end position="203"/>
    </location>
</feature>
<feature type="domain" description="2Fe-2S ferredoxin-type" evidence="7">
    <location>
        <begin position="3"/>
        <end position="96"/>
    </location>
</feature>
<dbReference type="InterPro" id="IPR036010">
    <property type="entry name" value="2Fe-2S_ferredoxin-like_sf"/>
</dbReference>
<dbReference type="EMBL" id="JACBZS010000001">
    <property type="protein sequence ID" value="NYI71798.1"/>
    <property type="molecule type" value="Genomic_DNA"/>
</dbReference>
<keyword evidence="4 9" id="KW-0560">Oxidoreductase</keyword>
<dbReference type="PROSITE" id="PS51384">
    <property type="entry name" value="FAD_FR"/>
    <property type="match status" value="1"/>
</dbReference>
<dbReference type="Pfam" id="PF00175">
    <property type="entry name" value="NAD_binding_1"/>
    <property type="match status" value="1"/>
</dbReference>
<dbReference type="Gene3D" id="3.40.50.720">
    <property type="entry name" value="NAD(P)-binding Rossmann-like Domain"/>
    <property type="match status" value="1"/>
</dbReference>
<dbReference type="InterPro" id="IPR012675">
    <property type="entry name" value="Beta-grasp_dom_sf"/>
</dbReference>
<dbReference type="AlphaFoldDB" id="A0A7Z0DA67"/>
<protein>
    <submittedName>
        <fullName evidence="9">Benzoate/toluate 1,2-dioxygenase reductase subunit</fullName>
        <ecNumber evidence="9">1.18.1.-</ecNumber>
    </submittedName>
</protein>
<dbReference type="Pfam" id="PF00106">
    <property type="entry name" value="adh_short"/>
    <property type="match status" value="1"/>
</dbReference>
<feature type="region of interest" description="Disordered" evidence="6">
    <location>
        <begin position="337"/>
        <end position="363"/>
    </location>
</feature>
<dbReference type="Gene3D" id="3.10.20.30">
    <property type="match status" value="1"/>
</dbReference>
<keyword evidence="3" id="KW-0001">2Fe-2S</keyword>
<dbReference type="Pfam" id="PF00111">
    <property type="entry name" value="Fer2"/>
    <property type="match status" value="1"/>
</dbReference>
<dbReference type="RefSeq" id="WP_179445574.1">
    <property type="nucleotide sequence ID" value="NZ_JACBZS010000001.1"/>
</dbReference>
<dbReference type="SUPFAM" id="SSF52343">
    <property type="entry name" value="Ferredoxin reductase-like, C-terminal NADP-linked domain"/>
    <property type="match status" value="1"/>
</dbReference>
<dbReference type="InterPro" id="IPR002347">
    <property type="entry name" value="SDR_fam"/>
</dbReference>
<dbReference type="NCBIfam" id="NF040810">
    <property type="entry name" value="BenC"/>
    <property type="match status" value="1"/>
</dbReference>
<evidence type="ECO:0000256" key="2">
    <source>
        <dbReference type="ARBA" id="ARBA00006484"/>
    </source>
</evidence>
<dbReference type="Gene3D" id="3.40.50.80">
    <property type="entry name" value="Nucleotide-binding domain of ferredoxin-NADP reductase (FNR) module"/>
    <property type="match status" value="1"/>
</dbReference>
<sequence>MSHQVVLNFEDGVSRAIDCDPDMTIADAAYRARINIPFDCRDGACGTCKAKCDAGEFDPGFFIDDALSRDEAAAGFCLPCQMKPLSDLVLQISSTSELAKTGTQSWRGEVAEVIRHSPTTVGLKITMADRERLTFQPGQYVNITVPGTDQVRSYSFSNAADSAELSFLIKITPGGAMSTWVSERARPGDRLEFSGPLGSFYLRPVKRRALLLAGGTGLAPILAMLHTLAAKPPEHPVHLVYGATTDDDVVHLADLADFAERIENLTFDWCVADERTTAPNQGYVMSLIDAEHLAGGDVDVYLCGPPPMVEAVRGWLDEQGIAPASFHFEKFTVGRAHGAAPAEPTPADPPAAEPAPHAPAARPRVAARIATVPDPDQAHRLAGQRMLAPDDRRPIWSGAPTGGGMAAGCAEARELHRFRFAARDLGPAPGAARPLDRRAEAVAARAIAGQAVFAAADRAPLVAPRRRRTPKPVTPHPGRFADRVVLLTGAAQGIGAAVARRLAAEGADLVLADRSEVLHELVDELAGAQAAADPVLADLETWQGATAAVDAALARHGRIDVAIHTVGGTIWAKPYQHYTPAEIVAELNRSLMPTLWGCRAVAPAMIDAGGGVIVNVSSVATRGVHRVPYAAAKGGVNAITASLAMELAPHGIRVSATAPGGTQAPPRRIPRGPAPATETERDWYAAIVEQTTASSLLHRYGTLDEQAAAICFLASDEASYITGSVLPVAGGDLG</sequence>
<dbReference type="InterPro" id="IPR001041">
    <property type="entry name" value="2Fe-2S_ferredoxin-type"/>
</dbReference>
<evidence type="ECO:0000256" key="4">
    <source>
        <dbReference type="ARBA" id="ARBA00023002"/>
    </source>
</evidence>
<dbReference type="InterPro" id="IPR020904">
    <property type="entry name" value="Sc_DH/Rdtase_CS"/>
</dbReference>
<name>A0A7Z0DA67_9ACTN</name>
<dbReference type="CDD" id="cd06209">
    <property type="entry name" value="BenDO_FAD_NAD"/>
    <property type="match status" value="1"/>
</dbReference>
<dbReference type="InterPro" id="IPR006058">
    <property type="entry name" value="2Fe2S_fd_BS"/>
</dbReference>
<reference evidence="9 10" key="1">
    <citation type="submission" date="2020-07" db="EMBL/GenBank/DDBJ databases">
        <title>Sequencing the genomes of 1000 actinobacteria strains.</title>
        <authorList>
            <person name="Klenk H.-P."/>
        </authorList>
    </citation>
    <scope>NUCLEOTIDE SEQUENCE [LARGE SCALE GENOMIC DNA]</scope>
    <source>
        <strain evidence="9 10">DSM 103164</strain>
    </source>
</reference>
<dbReference type="CDD" id="cd00207">
    <property type="entry name" value="fer2"/>
    <property type="match status" value="1"/>
</dbReference>
<dbReference type="InterPro" id="IPR039261">
    <property type="entry name" value="FNR_nucleotide-bd"/>
</dbReference>
<dbReference type="InterPro" id="IPR008333">
    <property type="entry name" value="Cbr1-like_FAD-bd_dom"/>
</dbReference>
<dbReference type="InterPro" id="IPR047683">
    <property type="entry name" value="BenC-like_FAD_NAD-bd"/>
</dbReference>
<dbReference type="FunFam" id="3.40.50.720:FF:000084">
    <property type="entry name" value="Short-chain dehydrogenase reductase"/>
    <property type="match status" value="1"/>
</dbReference>
<dbReference type="PROSITE" id="PS00197">
    <property type="entry name" value="2FE2S_FER_1"/>
    <property type="match status" value="1"/>
</dbReference>
<keyword evidence="10" id="KW-1185">Reference proteome</keyword>
<dbReference type="EC" id="1.18.1.-" evidence="9"/>
<organism evidence="9 10">
    <name type="scientific">Naumannella cuiyingiana</name>
    <dbReference type="NCBI Taxonomy" id="1347891"/>
    <lineage>
        <taxon>Bacteria</taxon>
        <taxon>Bacillati</taxon>
        <taxon>Actinomycetota</taxon>
        <taxon>Actinomycetes</taxon>
        <taxon>Propionibacteriales</taxon>
        <taxon>Propionibacteriaceae</taxon>
        <taxon>Naumannella</taxon>
    </lineage>
</organism>
<dbReference type="Gene3D" id="2.40.30.10">
    <property type="entry name" value="Translation factors"/>
    <property type="match status" value="1"/>
</dbReference>
<evidence type="ECO:0000313" key="10">
    <source>
        <dbReference type="Proteomes" id="UP000527616"/>
    </source>
</evidence>
<accession>A0A7Z0DA67</accession>
<dbReference type="GO" id="GO:0051213">
    <property type="term" value="F:dioxygenase activity"/>
    <property type="evidence" value="ECO:0007669"/>
    <property type="project" value="UniProtKB-KW"/>
</dbReference>
<evidence type="ECO:0000259" key="7">
    <source>
        <dbReference type="PROSITE" id="PS51085"/>
    </source>
</evidence>
<evidence type="ECO:0000256" key="3">
    <source>
        <dbReference type="ARBA" id="ARBA00022714"/>
    </source>
</evidence>
<evidence type="ECO:0000256" key="1">
    <source>
        <dbReference type="ARBA" id="ARBA00001974"/>
    </source>
</evidence>